<evidence type="ECO:0000313" key="2">
    <source>
        <dbReference type="Proteomes" id="UP000784294"/>
    </source>
</evidence>
<dbReference type="EMBL" id="CAAALY010251392">
    <property type="protein sequence ID" value="VEL36096.1"/>
    <property type="molecule type" value="Genomic_DNA"/>
</dbReference>
<name>A0A3S5FG57_9PLAT</name>
<accession>A0A3S5FG57</accession>
<protein>
    <submittedName>
        <fullName evidence="1">Uncharacterized protein</fullName>
    </submittedName>
</protein>
<gene>
    <name evidence="1" type="ORF">PXEA_LOCUS29536</name>
</gene>
<dbReference type="AlphaFoldDB" id="A0A3S5FG57"/>
<dbReference type="Proteomes" id="UP000784294">
    <property type="component" value="Unassembled WGS sequence"/>
</dbReference>
<reference evidence="1" key="1">
    <citation type="submission" date="2018-11" db="EMBL/GenBank/DDBJ databases">
        <authorList>
            <consortium name="Pathogen Informatics"/>
        </authorList>
    </citation>
    <scope>NUCLEOTIDE SEQUENCE</scope>
</reference>
<keyword evidence="2" id="KW-1185">Reference proteome</keyword>
<proteinExistence type="predicted"/>
<comment type="caution">
    <text evidence="1">The sequence shown here is derived from an EMBL/GenBank/DDBJ whole genome shotgun (WGS) entry which is preliminary data.</text>
</comment>
<evidence type="ECO:0000313" key="1">
    <source>
        <dbReference type="EMBL" id="VEL36096.1"/>
    </source>
</evidence>
<organism evidence="1 2">
    <name type="scientific">Protopolystoma xenopodis</name>
    <dbReference type="NCBI Taxonomy" id="117903"/>
    <lineage>
        <taxon>Eukaryota</taxon>
        <taxon>Metazoa</taxon>
        <taxon>Spiralia</taxon>
        <taxon>Lophotrochozoa</taxon>
        <taxon>Platyhelminthes</taxon>
        <taxon>Monogenea</taxon>
        <taxon>Polyopisthocotylea</taxon>
        <taxon>Polystomatidea</taxon>
        <taxon>Polystomatidae</taxon>
        <taxon>Protopolystoma</taxon>
    </lineage>
</organism>
<sequence length="118" mass="12380">MFTRQIVTIAISAASHLGQFNLHSVAMTTKRCLNLAISIIRIFPRRFALTTASVAAPSTSTGTIISRIGPPNTTNGATIANVPSAAAGDARLRSLNLTQNGAQRTCGLKRKATCTAQN</sequence>